<feature type="region of interest" description="Disordered" evidence="4">
    <location>
        <begin position="21"/>
        <end position="59"/>
    </location>
</feature>
<dbReference type="InterPro" id="IPR036390">
    <property type="entry name" value="WH_DNA-bd_sf"/>
</dbReference>
<comment type="subcellular location">
    <subcellularLocation>
        <location evidence="3">Nucleus</location>
    </subcellularLocation>
</comment>
<dbReference type="SUPFAM" id="SSF46785">
    <property type="entry name" value="Winged helix' DNA-binding domain"/>
    <property type="match status" value="1"/>
</dbReference>
<feature type="domain" description="ETS" evidence="5">
    <location>
        <begin position="270"/>
        <end position="352"/>
    </location>
</feature>
<dbReference type="InterPro" id="IPR000418">
    <property type="entry name" value="Ets_dom"/>
</dbReference>
<dbReference type="PRINTS" id="PR00454">
    <property type="entry name" value="ETSDOMAIN"/>
</dbReference>
<evidence type="ECO:0000313" key="7">
    <source>
        <dbReference type="Proteomes" id="UP001374579"/>
    </source>
</evidence>
<dbReference type="SMART" id="SM00413">
    <property type="entry name" value="ETS"/>
    <property type="match status" value="1"/>
</dbReference>
<evidence type="ECO:0000256" key="3">
    <source>
        <dbReference type="RuleBase" id="RU004019"/>
    </source>
</evidence>
<keyword evidence="2 3" id="KW-0238">DNA-binding</keyword>
<dbReference type="GO" id="GO:0030154">
    <property type="term" value="P:cell differentiation"/>
    <property type="evidence" value="ECO:0007669"/>
    <property type="project" value="TreeGrafter"/>
</dbReference>
<dbReference type="PROSITE" id="PS00346">
    <property type="entry name" value="ETS_DOMAIN_2"/>
    <property type="match status" value="1"/>
</dbReference>
<dbReference type="PANTHER" id="PTHR11849:SF190">
    <property type="entry name" value="ETS-DOMAIN PROTEIN"/>
    <property type="match status" value="1"/>
</dbReference>
<gene>
    <name evidence="6" type="ORF">V1264_003084</name>
</gene>
<protein>
    <recommendedName>
        <fullName evidence="5">ETS domain-containing protein</fullName>
    </recommendedName>
</protein>
<dbReference type="PROSITE" id="PS50061">
    <property type="entry name" value="ETS_DOMAIN_3"/>
    <property type="match status" value="1"/>
</dbReference>
<keyword evidence="3" id="KW-0539">Nucleus</keyword>
<comment type="similarity">
    <text evidence="1 3">Belongs to the ETS family.</text>
</comment>
<proteinExistence type="inferred from homology"/>
<evidence type="ECO:0000256" key="2">
    <source>
        <dbReference type="ARBA" id="ARBA00023125"/>
    </source>
</evidence>
<dbReference type="PROSITE" id="PS00345">
    <property type="entry name" value="ETS_DOMAIN_1"/>
    <property type="match status" value="1"/>
</dbReference>
<dbReference type="GO" id="GO:0043565">
    <property type="term" value="F:sequence-specific DNA binding"/>
    <property type="evidence" value="ECO:0007669"/>
    <property type="project" value="InterPro"/>
</dbReference>
<feature type="compositionally biased region" description="Polar residues" evidence="4">
    <location>
        <begin position="43"/>
        <end position="59"/>
    </location>
</feature>
<dbReference type="Proteomes" id="UP001374579">
    <property type="component" value="Unassembled WGS sequence"/>
</dbReference>
<dbReference type="EMBL" id="JBAMIC010000012">
    <property type="protein sequence ID" value="KAK7098863.1"/>
    <property type="molecule type" value="Genomic_DNA"/>
</dbReference>
<sequence length="370" mass="42219">MMCDALSEISELLQSAHDTVEGGAYSPDSGVSSCSDSAPSSPILQTPRSSAGLNSMTSLTSEESEHITQLANAEFYTDTEQLTSEWLPTTASDTVFASNGQWCVQNPPHFLELDDKEWHHRYPALGTGTYVDAGDWVETQAGFKMCRTTDGNARVKLGTNLTYDIDIHIDIPDNAPAIVKKEIITDETPGQYEHNNNSQYGYMDINNNHHHPFPSYQDDNCNGCLQRRNYYGIGHCAGMGHLDLHHPHPRAANPDERPTVRSRRQLTRTERLWEFILRLLGDAKHNPRLIEWVDREDGTFRLNNSKAIALMWGMRKNNGQMTYEKLSRALRYYYHRQILEPVLGKKLVYRFGPHATQVWENRIYRPQNPR</sequence>
<dbReference type="InterPro" id="IPR036388">
    <property type="entry name" value="WH-like_DNA-bd_sf"/>
</dbReference>
<evidence type="ECO:0000313" key="6">
    <source>
        <dbReference type="EMBL" id="KAK7098863.1"/>
    </source>
</evidence>
<dbReference type="InterPro" id="IPR046328">
    <property type="entry name" value="ETS_fam"/>
</dbReference>
<comment type="caution">
    <text evidence="6">The sequence shown here is derived from an EMBL/GenBank/DDBJ whole genome shotgun (WGS) entry which is preliminary data.</text>
</comment>
<dbReference type="Gene3D" id="1.10.10.10">
    <property type="entry name" value="Winged helix-like DNA-binding domain superfamily/Winged helix DNA-binding domain"/>
    <property type="match status" value="1"/>
</dbReference>
<organism evidence="6 7">
    <name type="scientific">Littorina saxatilis</name>
    <dbReference type="NCBI Taxonomy" id="31220"/>
    <lineage>
        <taxon>Eukaryota</taxon>
        <taxon>Metazoa</taxon>
        <taxon>Spiralia</taxon>
        <taxon>Lophotrochozoa</taxon>
        <taxon>Mollusca</taxon>
        <taxon>Gastropoda</taxon>
        <taxon>Caenogastropoda</taxon>
        <taxon>Littorinimorpha</taxon>
        <taxon>Littorinoidea</taxon>
        <taxon>Littorinidae</taxon>
        <taxon>Littorina</taxon>
    </lineage>
</organism>
<name>A0AAN9B4Z5_9CAEN</name>
<dbReference type="Pfam" id="PF00178">
    <property type="entry name" value="Ets"/>
    <property type="match status" value="1"/>
</dbReference>
<keyword evidence="7" id="KW-1185">Reference proteome</keyword>
<accession>A0AAN9B4Z5</accession>
<dbReference type="GO" id="GO:0005634">
    <property type="term" value="C:nucleus"/>
    <property type="evidence" value="ECO:0007669"/>
    <property type="project" value="UniProtKB-SubCell"/>
</dbReference>
<evidence type="ECO:0000256" key="1">
    <source>
        <dbReference type="ARBA" id="ARBA00005562"/>
    </source>
</evidence>
<evidence type="ECO:0000256" key="4">
    <source>
        <dbReference type="SAM" id="MobiDB-lite"/>
    </source>
</evidence>
<feature type="compositionally biased region" description="Low complexity" evidence="4">
    <location>
        <begin position="26"/>
        <end position="42"/>
    </location>
</feature>
<reference evidence="6 7" key="1">
    <citation type="submission" date="2024-02" db="EMBL/GenBank/DDBJ databases">
        <title>Chromosome-scale genome assembly of the rough periwinkle Littorina saxatilis.</title>
        <authorList>
            <person name="De Jode A."/>
            <person name="Faria R."/>
            <person name="Formenti G."/>
            <person name="Sims Y."/>
            <person name="Smith T.P."/>
            <person name="Tracey A."/>
            <person name="Wood J.M.D."/>
            <person name="Zagrodzka Z.B."/>
            <person name="Johannesson K."/>
            <person name="Butlin R.K."/>
            <person name="Leder E.H."/>
        </authorList>
    </citation>
    <scope>NUCLEOTIDE SEQUENCE [LARGE SCALE GENOMIC DNA]</scope>
    <source>
        <strain evidence="6">Snail1</strain>
        <tissue evidence="6">Muscle</tissue>
    </source>
</reference>
<dbReference type="PANTHER" id="PTHR11849">
    <property type="entry name" value="ETS"/>
    <property type="match status" value="1"/>
</dbReference>
<dbReference type="AlphaFoldDB" id="A0AAN9B4Z5"/>
<dbReference type="GO" id="GO:0000981">
    <property type="term" value="F:DNA-binding transcription factor activity, RNA polymerase II-specific"/>
    <property type="evidence" value="ECO:0007669"/>
    <property type="project" value="TreeGrafter"/>
</dbReference>
<evidence type="ECO:0000259" key="5">
    <source>
        <dbReference type="PROSITE" id="PS50061"/>
    </source>
</evidence>